<evidence type="ECO:0000313" key="2">
    <source>
        <dbReference type="WBParaSite" id="ES5_v2.g16977.t1"/>
    </source>
</evidence>
<reference evidence="2" key="1">
    <citation type="submission" date="2022-11" db="UniProtKB">
        <authorList>
            <consortium name="WormBaseParasite"/>
        </authorList>
    </citation>
    <scope>IDENTIFICATION</scope>
</reference>
<organism evidence="1 2">
    <name type="scientific">Panagrolaimus sp. ES5</name>
    <dbReference type="NCBI Taxonomy" id="591445"/>
    <lineage>
        <taxon>Eukaryota</taxon>
        <taxon>Metazoa</taxon>
        <taxon>Ecdysozoa</taxon>
        <taxon>Nematoda</taxon>
        <taxon>Chromadorea</taxon>
        <taxon>Rhabditida</taxon>
        <taxon>Tylenchina</taxon>
        <taxon>Panagrolaimomorpha</taxon>
        <taxon>Panagrolaimoidea</taxon>
        <taxon>Panagrolaimidae</taxon>
        <taxon>Panagrolaimus</taxon>
    </lineage>
</organism>
<sequence>MAASGPQKMQKAYLEAVRRTLEAAMGLGVFNSQVVERHEKPEVELKNSKEACATPVVIAKNAQERVLIEASTNSLRFSMCIKQSDAIEKILVAKFVKFMKQRAEEFHILRKKPVPGYDISFLITHEHIENFYARKLVDFIISFMEEIDKEVNDLKLSINARARITADDFLRRFN</sequence>
<dbReference type="WBParaSite" id="ES5_v2.g16977.t1">
    <property type="protein sequence ID" value="ES5_v2.g16977.t1"/>
    <property type="gene ID" value="ES5_v2.g16977"/>
</dbReference>
<dbReference type="Proteomes" id="UP000887579">
    <property type="component" value="Unplaced"/>
</dbReference>
<name>A0AC34FI43_9BILA</name>
<accession>A0AC34FI43</accession>
<proteinExistence type="predicted"/>
<protein>
    <submittedName>
        <fullName evidence="2">Actin-related protein 2/3 complex subunit 4</fullName>
    </submittedName>
</protein>
<evidence type="ECO:0000313" key="1">
    <source>
        <dbReference type="Proteomes" id="UP000887579"/>
    </source>
</evidence>